<evidence type="ECO:0000313" key="4">
    <source>
        <dbReference type="WBParaSite" id="EVEC_0000283601-mRNA-1"/>
    </source>
</evidence>
<evidence type="ECO:0000256" key="1">
    <source>
        <dbReference type="SAM" id="MobiDB-lite"/>
    </source>
</evidence>
<dbReference type="WBParaSite" id="EVEC_0000283601-mRNA-1">
    <property type="protein sequence ID" value="EVEC_0000283601-mRNA-1"/>
    <property type="gene ID" value="EVEC_0000283601"/>
</dbReference>
<gene>
    <name evidence="2" type="ORF">EVEC_LOCUS2544</name>
</gene>
<feature type="region of interest" description="Disordered" evidence="1">
    <location>
        <begin position="146"/>
        <end position="178"/>
    </location>
</feature>
<feature type="compositionally biased region" description="Polar residues" evidence="1">
    <location>
        <begin position="155"/>
        <end position="164"/>
    </location>
</feature>
<proteinExistence type="predicted"/>
<name>A0A0N4UZ05_ENTVE</name>
<organism evidence="4">
    <name type="scientific">Enterobius vermicularis</name>
    <name type="common">Human pinworm</name>
    <dbReference type="NCBI Taxonomy" id="51028"/>
    <lineage>
        <taxon>Eukaryota</taxon>
        <taxon>Metazoa</taxon>
        <taxon>Ecdysozoa</taxon>
        <taxon>Nematoda</taxon>
        <taxon>Chromadorea</taxon>
        <taxon>Rhabditida</taxon>
        <taxon>Spirurina</taxon>
        <taxon>Oxyuridomorpha</taxon>
        <taxon>Oxyuroidea</taxon>
        <taxon>Oxyuridae</taxon>
        <taxon>Enterobius</taxon>
    </lineage>
</organism>
<protein>
    <submittedName>
        <fullName evidence="2 4">Uncharacterized protein</fullName>
    </submittedName>
</protein>
<evidence type="ECO:0000313" key="2">
    <source>
        <dbReference type="EMBL" id="VDD87401.1"/>
    </source>
</evidence>
<dbReference type="AlphaFoldDB" id="A0A0N4UZ05"/>
<dbReference type="EMBL" id="UXUI01007400">
    <property type="protein sequence ID" value="VDD87401.1"/>
    <property type="molecule type" value="Genomic_DNA"/>
</dbReference>
<reference evidence="2 3" key="2">
    <citation type="submission" date="2018-10" db="EMBL/GenBank/DDBJ databases">
        <authorList>
            <consortium name="Pathogen Informatics"/>
        </authorList>
    </citation>
    <scope>NUCLEOTIDE SEQUENCE [LARGE SCALE GENOMIC DNA]</scope>
</reference>
<keyword evidence="3" id="KW-1185">Reference proteome</keyword>
<evidence type="ECO:0000313" key="3">
    <source>
        <dbReference type="Proteomes" id="UP000274131"/>
    </source>
</evidence>
<accession>A0A0N4UZ05</accession>
<dbReference type="Proteomes" id="UP000274131">
    <property type="component" value="Unassembled WGS sequence"/>
</dbReference>
<sequence length="235" mass="26200">MLKIFKGLGFSSSSNIVFLWWERPFSVDVLHVLRSVNHYTKQRAIIDVAVGEGEAVDVGSTVLYDVYLFDERASGTLKMGTKLRTERAFITEKFADDIQWQGGFIGMKVHGRRLIASGQMLMHVFLRREPTPVNVLNISGIRKNSEECDFPPPQNTASSSSESVPYQPPRQRLRSGSEDFHPSRVLQAINDLSAKLDAMNITLERIRSSLGVPSPVGIFLIASYQAVGRGFLVLS</sequence>
<reference evidence="4" key="1">
    <citation type="submission" date="2017-02" db="UniProtKB">
        <authorList>
            <consortium name="WormBaseParasite"/>
        </authorList>
    </citation>
    <scope>IDENTIFICATION</scope>
</reference>